<dbReference type="OrthoDB" id="1470350at2759"/>
<keyword evidence="9" id="KW-1185">Reference proteome</keyword>
<keyword evidence="7" id="KW-0472">Membrane</keyword>
<dbReference type="PANTHER" id="PTHR24296">
    <property type="entry name" value="CYTOCHROME P450"/>
    <property type="match status" value="1"/>
</dbReference>
<dbReference type="InterPro" id="IPR036396">
    <property type="entry name" value="Cyt_P450_sf"/>
</dbReference>
<evidence type="ECO:0000256" key="3">
    <source>
        <dbReference type="ARBA" id="ARBA00022723"/>
    </source>
</evidence>
<dbReference type="InterPro" id="IPR001128">
    <property type="entry name" value="Cyt_P450"/>
</dbReference>
<dbReference type="GO" id="GO:0005506">
    <property type="term" value="F:iron ion binding"/>
    <property type="evidence" value="ECO:0007669"/>
    <property type="project" value="InterPro"/>
</dbReference>
<proteinExistence type="inferred from homology"/>
<keyword evidence="7" id="KW-1133">Transmembrane helix</keyword>
<dbReference type="CDD" id="cd11064">
    <property type="entry name" value="CYP86A"/>
    <property type="match status" value="1"/>
</dbReference>
<keyword evidence="5 6" id="KW-0408">Iron</keyword>
<organism evidence="8 9">
    <name type="scientific">Artemisia annua</name>
    <name type="common">Sweet wormwood</name>
    <dbReference type="NCBI Taxonomy" id="35608"/>
    <lineage>
        <taxon>Eukaryota</taxon>
        <taxon>Viridiplantae</taxon>
        <taxon>Streptophyta</taxon>
        <taxon>Embryophyta</taxon>
        <taxon>Tracheophyta</taxon>
        <taxon>Spermatophyta</taxon>
        <taxon>Magnoliopsida</taxon>
        <taxon>eudicotyledons</taxon>
        <taxon>Gunneridae</taxon>
        <taxon>Pentapetalae</taxon>
        <taxon>asterids</taxon>
        <taxon>campanulids</taxon>
        <taxon>Asterales</taxon>
        <taxon>Asteraceae</taxon>
        <taxon>Asteroideae</taxon>
        <taxon>Anthemideae</taxon>
        <taxon>Artemisiinae</taxon>
        <taxon>Artemisia</taxon>
    </lineage>
</organism>
<comment type="caution">
    <text evidence="8">The sequence shown here is derived from an EMBL/GenBank/DDBJ whole genome shotgun (WGS) entry which is preliminary data.</text>
</comment>
<dbReference type="PRINTS" id="PR00463">
    <property type="entry name" value="EP450I"/>
</dbReference>
<evidence type="ECO:0000313" key="8">
    <source>
        <dbReference type="EMBL" id="PWA58104.1"/>
    </source>
</evidence>
<protein>
    <submittedName>
        <fullName evidence="8">Cytochrome P450</fullName>
    </submittedName>
</protein>
<dbReference type="Gene3D" id="1.10.630.10">
    <property type="entry name" value="Cytochrome P450"/>
    <property type="match status" value="1"/>
</dbReference>
<dbReference type="EMBL" id="PKPP01005992">
    <property type="protein sequence ID" value="PWA58104.1"/>
    <property type="molecule type" value="Genomic_DNA"/>
</dbReference>
<comment type="similarity">
    <text evidence="2">Belongs to the cytochrome P450 family.</text>
</comment>
<gene>
    <name evidence="8" type="ORF">CTI12_AA401380</name>
</gene>
<dbReference type="InterPro" id="IPR002401">
    <property type="entry name" value="Cyt_P450_E_grp-I"/>
</dbReference>
<keyword evidence="4" id="KW-0560">Oxidoreductase</keyword>
<evidence type="ECO:0000256" key="7">
    <source>
        <dbReference type="SAM" id="Phobius"/>
    </source>
</evidence>
<reference evidence="8 9" key="1">
    <citation type="journal article" date="2018" name="Mol. Plant">
        <title>The genome of Artemisia annua provides insight into the evolution of Asteraceae family and artemisinin biosynthesis.</title>
        <authorList>
            <person name="Shen Q."/>
            <person name="Zhang L."/>
            <person name="Liao Z."/>
            <person name="Wang S."/>
            <person name="Yan T."/>
            <person name="Shi P."/>
            <person name="Liu M."/>
            <person name="Fu X."/>
            <person name="Pan Q."/>
            <person name="Wang Y."/>
            <person name="Lv Z."/>
            <person name="Lu X."/>
            <person name="Zhang F."/>
            <person name="Jiang W."/>
            <person name="Ma Y."/>
            <person name="Chen M."/>
            <person name="Hao X."/>
            <person name="Li L."/>
            <person name="Tang Y."/>
            <person name="Lv G."/>
            <person name="Zhou Y."/>
            <person name="Sun X."/>
            <person name="Brodelius P.E."/>
            <person name="Rose J.K.C."/>
            <person name="Tang K."/>
        </authorList>
    </citation>
    <scope>NUCLEOTIDE SEQUENCE [LARGE SCALE GENOMIC DNA]</scope>
    <source>
        <strain evidence="9">cv. Huhao1</strain>
        <tissue evidence="8">Leaf</tissue>
    </source>
</reference>
<dbReference type="Pfam" id="PF00067">
    <property type="entry name" value="p450"/>
    <property type="match status" value="1"/>
</dbReference>
<keyword evidence="6" id="KW-0349">Heme</keyword>
<evidence type="ECO:0000256" key="2">
    <source>
        <dbReference type="ARBA" id="ARBA00010617"/>
    </source>
</evidence>
<dbReference type="SUPFAM" id="SSF48264">
    <property type="entry name" value="Cytochrome P450"/>
    <property type="match status" value="1"/>
</dbReference>
<dbReference type="Proteomes" id="UP000245207">
    <property type="component" value="Unassembled WGS sequence"/>
</dbReference>
<feature type="binding site" description="axial binding residue" evidence="6">
    <location>
        <position position="451"/>
    </location>
    <ligand>
        <name>heme</name>
        <dbReference type="ChEBI" id="CHEBI:30413"/>
    </ligand>
    <ligandPart>
        <name>Fe</name>
        <dbReference type="ChEBI" id="CHEBI:18248"/>
    </ligandPart>
</feature>
<keyword evidence="3 6" id="KW-0479">Metal-binding</keyword>
<dbReference type="GO" id="GO:0016705">
    <property type="term" value="F:oxidoreductase activity, acting on paired donors, with incorporation or reduction of molecular oxygen"/>
    <property type="evidence" value="ECO:0007669"/>
    <property type="project" value="InterPro"/>
</dbReference>
<evidence type="ECO:0000313" key="9">
    <source>
        <dbReference type="Proteomes" id="UP000245207"/>
    </source>
</evidence>
<keyword evidence="7" id="KW-0812">Transmembrane</keyword>
<evidence type="ECO:0000256" key="5">
    <source>
        <dbReference type="ARBA" id="ARBA00023004"/>
    </source>
</evidence>
<sequence length="506" mass="58322">MWTSMDILSNPLAILIITSISIVLACYYAYNHQQHKKKHHPIAATMLHHILNFHRLHDYMTELATKYKSYRVLSPFRYEVYTSDPANVEYMLKTKFENFGKGTYNHEILRDLLGDGIFTVDGDKWREQRKVSSYEFSTKVLRDFSSGIFRKNAVKLANMLSAAANDHQSIDINDLFTKATLDSIFKVAFGIDLDSMCGSNEEGVRFSNAFDDASALTLKRYVDIIWKIKKYFNIGSEAKLKESVRVVDEFVYKLIQTKTERTRKGQDESSLKKEDILSRFLQIEDKDPKYIRDIILSFIIAGKDTTSTAMTWFIYMICKHPDIQEKVAKEIKEATNMRNVTNVADFANSVSEQALEKMQYLHAALTETLRLFPAVPVDAKICVADDVLPDGYNVNKGDMVSYQPYAMGRMKFIWGDDAEDYKPERWLDDNGCFRSESPFKFTAFQAGQRICLGREFAYRQMKIFASILLGCFTFKLSDENKTANYKTMLNLHIDGGLHVHVSKRFE</sequence>
<dbReference type="STRING" id="35608.A0A2U1MA11"/>
<evidence type="ECO:0000256" key="1">
    <source>
        <dbReference type="ARBA" id="ARBA00001971"/>
    </source>
</evidence>
<feature type="transmembrane region" description="Helical" evidence="7">
    <location>
        <begin position="12"/>
        <end position="30"/>
    </location>
</feature>
<comment type="cofactor">
    <cofactor evidence="1 6">
        <name>heme</name>
        <dbReference type="ChEBI" id="CHEBI:30413"/>
    </cofactor>
</comment>
<evidence type="ECO:0000256" key="6">
    <source>
        <dbReference type="PIRSR" id="PIRSR602401-1"/>
    </source>
</evidence>
<dbReference type="GO" id="GO:0004497">
    <property type="term" value="F:monooxygenase activity"/>
    <property type="evidence" value="ECO:0007669"/>
    <property type="project" value="InterPro"/>
</dbReference>
<accession>A0A2U1MA11</accession>
<name>A0A2U1MA11_ARTAN</name>
<dbReference type="PRINTS" id="PR00385">
    <property type="entry name" value="P450"/>
</dbReference>
<dbReference type="GO" id="GO:0020037">
    <property type="term" value="F:heme binding"/>
    <property type="evidence" value="ECO:0007669"/>
    <property type="project" value="InterPro"/>
</dbReference>
<dbReference type="AlphaFoldDB" id="A0A2U1MA11"/>
<evidence type="ECO:0000256" key="4">
    <source>
        <dbReference type="ARBA" id="ARBA00023002"/>
    </source>
</evidence>